<dbReference type="Gene3D" id="3.50.50.60">
    <property type="entry name" value="FAD/NAD(P)-binding domain"/>
    <property type="match status" value="1"/>
</dbReference>
<organism evidence="7 8">
    <name type="scientific">Phyllosticta citriasiana</name>
    <dbReference type="NCBI Taxonomy" id="595635"/>
    <lineage>
        <taxon>Eukaryota</taxon>
        <taxon>Fungi</taxon>
        <taxon>Dikarya</taxon>
        <taxon>Ascomycota</taxon>
        <taxon>Pezizomycotina</taxon>
        <taxon>Dothideomycetes</taxon>
        <taxon>Dothideomycetes incertae sedis</taxon>
        <taxon>Botryosphaeriales</taxon>
        <taxon>Phyllostictaceae</taxon>
        <taxon>Phyllosticta</taxon>
    </lineage>
</organism>
<keyword evidence="4" id="KW-0560">Oxidoreductase</keyword>
<dbReference type="SUPFAM" id="SSF51905">
    <property type="entry name" value="FAD/NAD(P)-binding domain"/>
    <property type="match status" value="1"/>
</dbReference>
<dbReference type="InterPro" id="IPR050346">
    <property type="entry name" value="FMO-like"/>
</dbReference>
<dbReference type="InterPro" id="IPR020946">
    <property type="entry name" value="Flavin_mOase-like"/>
</dbReference>
<evidence type="ECO:0000256" key="4">
    <source>
        <dbReference type="ARBA" id="ARBA00023002"/>
    </source>
</evidence>
<dbReference type="PANTHER" id="PTHR23023">
    <property type="entry name" value="DIMETHYLANILINE MONOOXYGENASE"/>
    <property type="match status" value="1"/>
</dbReference>
<feature type="compositionally biased region" description="Basic and acidic residues" evidence="5">
    <location>
        <begin position="607"/>
        <end position="623"/>
    </location>
</feature>
<reference evidence="7 8" key="1">
    <citation type="submission" date="2024-04" db="EMBL/GenBank/DDBJ databases">
        <title>Phyllosticta paracitricarpa is synonymous to the EU quarantine fungus P. citricarpa based on phylogenomic analyses.</title>
        <authorList>
            <consortium name="Lawrence Berkeley National Laboratory"/>
            <person name="Van Ingen-Buijs V.A."/>
            <person name="Van Westerhoven A.C."/>
            <person name="Haridas S."/>
            <person name="Skiadas P."/>
            <person name="Martin F."/>
            <person name="Groenewald J.Z."/>
            <person name="Crous P.W."/>
            <person name="Seidl M.F."/>
        </authorList>
    </citation>
    <scope>NUCLEOTIDE SEQUENCE [LARGE SCALE GENOMIC DNA]</scope>
    <source>
        <strain evidence="7 8">CBS 123371</strain>
    </source>
</reference>
<evidence type="ECO:0000313" key="7">
    <source>
        <dbReference type="EMBL" id="KAK7517451.1"/>
    </source>
</evidence>
<comment type="caution">
    <text evidence="7">The sequence shown here is derived from an EMBL/GenBank/DDBJ whole genome shotgun (WGS) entry which is preliminary data.</text>
</comment>
<proteinExistence type="inferred from homology"/>
<feature type="region of interest" description="Disordered" evidence="5">
    <location>
        <begin position="509"/>
        <end position="575"/>
    </location>
</feature>
<feature type="transmembrane region" description="Helical" evidence="6">
    <location>
        <begin position="769"/>
        <end position="792"/>
    </location>
</feature>
<name>A0ABR1KLT2_9PEZI</name>
<comment type="similarity">
    <text evidence="1">Belongs to the FMO family.</text>
</comment>
<protein>
    <submittedName>
        <fullName evidence="7">Uncharacterized protein</fullName>
    </submittedName>
</protein>
<gene>
    <name evidence="7" type="ORF">IWZ03DRAFT_439796</name>
</gene>
<evidence type="ECO:0000256" key="2">
    <source>
        <dbReference type="ARBA" id="ARBA00022630"/>
    </source>
</evidence>
<dbReference type="InterPro" id="IPR036188">
    <property type="entry name" value="FAD/NAD-bd_sf"/>
</dbReference>
<dbReference type="Pfam" id="PF00743">
    <property type="entry name" value="FMO-like"/>
    <property type="match status" value="1"/>
</dbReference>
<feature type="compositionally biased region" description="Gly residues" evidence="5">
    <location>
        <begin position="524"/>
        <end position="533"/>
    </location>
</feature>
<feature type="region of interest" description="Disordered" evidence="5">
    <location>
        <begin position="430"/>
        <end position="451"/>
    </location>
</feature>
<accession>A0ABR1KLT2</accession>
<dbReference type="Proteomes" id="UP001363622">
    <property type="component" value="Unassembled WGS sequence"/>
</dbReference>
<evidence type="ECO:0000313" key="8">
    <source>
        <dbReference type="Proteomes" id="UP001363622"/>
    </source>
</evidence>
<keyword evidence="6" id="KW-0472">Membrane</keyword>
<sequence length="793" mass="87319">MESAERVDMVIVGAGFHGLAMARTYLAVNPEASLIILEAGMSIGGVWARDRLYPHLKTNSVMGKFEFGDFPMTPEIYRVELGKHIPGDAVRRYLEDYANHFDLARRCRFNSKLEEAEDLQEDGWLLRVAVGPADASKETRLIHAAKMTVCIGVTSEPKLPTFPGQENYTGDLFHSREFGPKRHLLNPEKTKSVAVFAGNKSAYDVVWAFANAGIKVQWILRQSGHGACWMGPTRLTPLKVLAESLIMTRMITWMFPCIWGDADGWHAPRRFLQQTERGRRFVDWFMQHVMQHALEKNARYEDHDETAKLRPWVDLKWIATARGILNYDSDVYEFIRKGMVNIHVADVDELGDREIRLSNGTVLENVDAMVCCTGWQHGPTMKFTRNGEDISAELGLPHKLNTKESEFYQPMVAEADAQIKSKLPALVSQPPAAAPPHLANQQARDPIDPTTGTLDDAYLLHRFMAPPQRVTRNRTLAFSGATRTPITSLLAQIQALWITAFFEHRIESLEPGSSSSSSATVNGGRDGGSGGGCIADLPLKSPDRTPPGSPARLSPKDGGSPLSSSRVSSSGTYELERVHTPDSAVAFSFPSPASRKTSSYLQGLKEDEEAHTAATAQEDHKPAPMDPITARTTFETILHARFGRWRYPYGFGAVMADLFFDCLPLLDLLLRDLGLSPARKGGGWLKEATASHGVHDYASIVDEWMAAQAVKDRAVWDRHRGFVDGLGRGRRGGGHEGEGEEAELATVADENSRVRVELSAQQKTAVQRAMVGVGLAMGGLTLSLGIGVAVALM</sequence>
<dbReference type="EMBL" id="JBBPHU010000005">
    <property type="protein sequence ID" value="KAK7517451.1"/>
    <property type="molecule type" value="Genomic_DNA"/>
</dbReference>
<keyword evidence="6" id="KW-0812">Transmembrane</keyword>
<evidence type="ECO:0000256" key="5">
    <source>
        <dbReference type="SAM" id="MobiDB-lite"/>
    </source>
</evidence>
<keyword evidence="3" id="KW-0274">FAD</keyword>
<evidence type="ECO:0000256" key="1">
    <source>
        <dbReference type="ARBA" id="ARBA00009183"/>
    </source>
</evidence>
<feature type="region of interest" description="Disordered" evidence="5">
    <location>
        <begin position="607"/>
        <end position="626"/>
    </location>
</feature>
<keyword evidence="2" id="KW-0285">Flavoprotein</keyword>
<feature type="compositionally biased region" description="Low complexity" evidence="5">
    <location>
        <begin position="558"/>
        <end position="571"/>
    </location>
</feature>
<keyword evidence="8" id="KW-1185">Reference proteome</keyword>
<keyword evidence="6" id="KW-1133">Transmembrane helix</keyword>
<evidence type="ECO:0000256" key="3">
    <source>
        <dbReference type="ARBA" id="ARBA00022827"/>
    </source>
</evidence>
<evidence type="ECO:0000256" key="6">
    <source>
        <dbReference type="SAM" id="Phobius"/>
    </source>
</evidence>